<sequence>MFVAHGVLLRSAAVFRLLAFSENEADWKASIYEIDYMTSSCNGARPRREQDR</sequence>
<keyword evidence="3" id="KW-1185">Reference proteome</keyword>
<dbReference type="Proteomes" id="UP000822688">
    <property type="component" value="Chromosome V"/>
</dbReference>
<name>A0A8T0HSM6_CERPU</name>
<dbReference type="AlphaFoldDB" id="A0A8T0HSM6"/>
<organism evidence="2 3">
    <name type="scientific">Ceratodon purpureus</name>
    <name type="common">Fire moss</name>
    <name type="synonym">Dicranum purpureum</name>
    <dbReference type="NCBI Taxonomy" id="3225"/>
    <lineage>
        <taxon>Eukaryota</taxon>
        <taxon>Viridiplantae</taxon>
        <taxon>Streptophyta</taxon>
        <taxon>Embryophyta</taxon>
        <taxon>Bryophyta</taxon>
        <taxon>Bryophytina</taxon>
        <taxon>Bryopsida</taxon>
        <taxon>Dicranidae</taxon>
        <taxon>Pseudoditrichales</taxon>
        <taxon>Ditrichaceae</taxon>
        <taxon>Ceratodon</taxon>
    </lineage>
</organism>
<proteinExistence type="predicted"/>
<protein>
    <submittedName>
        <fullName evidence="2">Uncharacterized protein</fullName>
    </submittedName>
</protein>
<reference evidence="2" key="1">
    <citation type="submission" date="2020-06" db="EMBL/GenBank/DDBJ databases">
        <title>WGS assembly of Ceratodon purpureus strain R40.</title>
        <authorList>
            <person name="Carey S.B."/>
            <person name="Jenkins J."/>
            <person name="Shu S."/>
            <person name="Lovell J.T."/>
            <person name="Sreedasyam A."/>
            <person name="Maumus F."/>
            <person name="Tiley G.P."/>
            <person name="Fernandez-Pozo N."/>
            <person name="Barry K."/>
            <person name="Chen C."/>
            <person name="Wang M."/>
            <person name="Lipzen A."/>
            <person name="Daum C."/>
            <person name="Saski C.A."/>
            <person name="Payton A.C."/>
            <person name="Mcbreen J.C."/>
            <person name="Conrad R.E."/>
            <person name="Kollar L.M."/>
            <person name="Olsson S."/>
            <person name="Huttunen S."/>
            <person name="Landis J.B."/>
            <person name="Wickett N.J."/>
            <person name="Johnson M.G."/>
            <person name="Rensing S.A."/>
            <person name="Grimwood J."/>
            <person name="Schmutz J."/>
            <person name="Mcdaniel S.F."/>
        </authorList>
    </citation>
    <scope>NUCLEOTIDE SEQUENCE</scope>
    <source>
        <strain evidence="2">R40</strain>
    </source>
</reference>
<keyword evidence="1" id="KW-0732">Signal</keyword>
<comment type="caution">
    <text evidence="2">The sequence shown here is derived from an EMBL/GenBank/DDBJ whole genome shotgun (WGS) entry which is preliminary data.</text>
</comment>
<evidence type="ECO:0000313" key="3">
    <source>
        <dbReference type="Proteomes" id="UP000822688"/>
    </source>
</evidence>
<feature type="signal peptide" evidence="1">
    <location>
        <begin position="1"/>
        <end position="19"/>
    </location>
</feature>
<feature type="chain" id="PRO_5035860614" evidence="1">
    <location>
        <begin position="20"/>
        <end position="52"/>
    </location>
</feature>
<gene>
    <name evidence="2" type="ORF">KC19_VG226200</name>
</gene>
<accession>A0A8T0HSM6</accession>
<dbReference type="EMBL" id="CM026426">
    <property type="protein sequence ID" value="KAG0573972.1"/>
    <property type="molecule type" value="Genomic_DNA"/>
</dbReference>
<evidence type="ECO:0000313" key="2">
    <source>
        <dbReference type="EMBL" id="KAG0573972.1"/>
    </source>
</evidence>
<evidence type="ECO:0000256" key="1">
    <source>
        <dbReference type="SAM" id="SignalP"/>
    </source>
</evidence>